<dbReference type="AlphaFoldDB" id="A0A518IQW0"/>
<dbReference type="EMBL" id="CP036318">
    <property type="protein sequence ID" value="QDV55482.1"/>
    <property type="molecule type" value="Genomic_DNA"/>
</dbReference>
<gene>
    <name evidence="1" type="ORF">Mal33_14570</name>
</gene>
<keyword evidence="2" id="KW-1185">Reference proteome</keyword>
<accession>A0A518IQW0</accession>
<evidence type="ECO:0000313" key="2">
    <source>
        <dbReference type="Proteomes" id="UP000316770"/>
    </source>
</evidence>
<dbReference type="Proteomes" id="UP000316770">
    <property type="component" value="Chromosome"/>
</dbReference>
<protein>
    <submittedName>
        <fullName evidence="1">Uncharacterized protein</fullName>
    </submittedName>
</protein>
<name>A0A518IQW0_9BACT</name>
<proteinExistence type="predicted"/>
<organism evidence="1 2">
    <name type="scientific">Rosistilla oblonga</name>
    <dbReference type="NCBI Taxonomy" id="2527990"/>
    <lineage>
        <taxon>Bacteria</taxon>
        <taxon>Pseudomonadati</taxon>
        <taxon>Planctomycetota</taxon>
        <taxon>Planctomycetia</taxon>
        <taxon>Pirellulales</taxon>
        <taxon>Pirellulaceae</taxon>
        <taxon>Rosistilla</taxon>
    </lineage>
</organism>
<dbReference type="RefSeq" id="WP_145283317.1">
    <property type="nucleotide sequence ID" value="NZ_CP036318.1"/>
</dbReference>
<sequence>MEIVAPKTTLPTGWHHVESLDAGPRRSKAYRDLQALAECYRREFDREADSARNYSGLADSSHWIQSITHGDGTNRIAAAVACICPNGEWRIYWSWQHPFRRLHHAGDLAQGVELAQAMAGQVSR</sequence>
<evidence type="ECO:0000313" key="1">
    <source>
        <dbReference type="EMBL" id="QDV55482.1"/>
    </source>
</evidence>
<reference evidence="1 2" key="1">
    <citation type="submission" date="2019-02" db="EMBL/GenBank/DDBJ databases">
        <title>Deep-cultivation of Planctomycetes and their phenomic and genomic characterization uncovers novel biology.</title>
        <authorList>
            <person name="Wiegand S."/>
            <person name="Jogler M."/>
            <person name="Boedeker C."/>
            <person name="Pinto D."/>
            <person name="Vollmers J."/>
            <person name="Rivas-Marin E."/>
            <person name="Kohn T."/>
            <person name="Peeters S.H."/>
            <person name="Heuer A."/>
            <person name="Rast P."/>
            <person name="Oberbeckmann S."/>
            <person name="Bunk B."/>
            <person name="Jeske O."/>
            <person name="Meyerdierks A."/>
            <person name="Storesund J.E."/>
            <person name="Kallscheuer N."/>
            <person name="Luecker S."/>
            <person name="Lage O.M."/>
            <person name="Pohl T."/>
            <person name="Merkel B.J."/>
            <person name="Hornburger P."/>
            <person name="Mueller R.-W."/>
            <person name="Bruemmer F."/>
            <person name="Labrenz M."/>
            <person name="Spormann A.M."/>
            <person name="Op den Camp H."/>
            <person name="Overmann J."/>
            <person name="Amann R."/>
            <person name="Jetten M.S.M."/>
            <person name="Mascher T."/>
            <person name="Medema M.H."/>
            <person name="Devos D.P."/>
            <person name="Kaster A.-K."/>
            <person name="Ovreas L."/>
            <person name="Rohde M."/>
            <person name="Galperin M.Y."/>
            <person name="Jogler C."/>
        </authorList>
    </citation>
    <scope>NUCLEOTIDE SEQUENCE [LARGE SCALE GENOMIC DNA]</scope>
    <source>
        <strain evidence="1 2">Mal33</strain>
    </source>
</reference>